<feature type="region of interest" description="Disordered" evidence="1">
    <location>
        <begin position="1"/>
        <end position="26"/>
    </location>
</feature>
<proteinExistence type="predicted"/>
<gene>
    <name evidence="2" type="ORF">PsYK624_084590</name>
</gene>
<protein>
    <submittedName>
        <fullName evidence="2">Uncharacterized protein</fullName>
    </submittedName>
</protein>
<dbReference type="Proteomes" id="UP000703269">
    <property type="component" value="Unassembled WGS sequence"/>
</dbReference>
<accession>A0A9P3LEJ1</accession>
<sequence>MPPKRASAANADADAPVRKRGRTSSADAAAKALVADIIDASENYELPENDDNIAATVKQLARYARSLEEQLASADKAAAQAPAAPAQKTPEQLAVAAEKIRKAAVAGIKKQMSWKPSCKTNSAKFVYDGVCADPEVFGYLFKLGGPPKWKMKKYTREEFEDLFGEVKGAVRYNALYISSGGVNVRWSETGEFKLSGSYGISRSV</sequence>
<evidence type="ECO:0000313" key="3">
    <source>
        <dbReference type="Proteomes" id="UP000703269"/>
    </source>
</evidence>
<keyword evidence="3" id="KW-1185">Reference proteome</keyword>
<dbReference type="EMBL" id="BPQB01000025">
    <property type="protein sequence ID" value="GJE92305.1"/>
    <property type="molecule type" value="Genomic_DNA"/>
</dbReference>
<organism evidence="2 3">
    <name type="scientific">Phanerochaete sordida</name>
    <dbReference type="NCBI Taxonomy" id="48140"/>
    <lineage>
        <taxon>Eukaryota</taxon>
        <taxon>Fungi</taxon>
        <taxon>Dikarya</taxon>
        <taxon>Basidiomycota</taxon>
        <taxon>Agaricomycotina</taxon>
        <taxon>Agaricomycetes</taxon>
        <taxon>Polyporales</taxon>
        <taxon>Phanerochaetaceae</taxon>
        <taxon>Phanerochaete</taxon>
    </lineage>
</organism>
<dbReference type="OrthoDB" id="5370359at2759"/>
<name>A0A9P3LEJ1_9APHY</name>
<evidence type="ECO:0000313" key="2">
    <source>
        <dbReference type="EMBL" id="GJE92305.1"/>
    </source>
</evidence>
<feature type="compositionally biased region" description="Low complexity" evidence="1">
    <location>
        <begin position="1"/>
        <end position="14"/>
    </location>
</feature>
<dbReference type="AlphaFoldDB" id="A0A9P3LEJ1"/>
<comment type="caution">
    <text evidence="2">The sequence shown here is derived from an EMBL/GenBank/DDBJ whole genome shotgun (WGS) entry which is preliminary data.</text>
</comment>
<evidence type="ECO:0000256" key="1">
    <source>
        <dbReference type="SAM" id="MobiDB-lite"/>
    </source>
</evidence>
<reference evidence="2 3" key="1">
    <citation type="submission" date="2021-08" db="EMBL/GenBank/DDBJ databases">
        <title>Draft Genome Sequence of Phanerochaete sordida strain YK-624.</title>
        <authorList>
            <person name="Mori T."/>
            <person name="Dohra H."/>
            <person name="Suzuki T."/>
            <person name="Kawagishi H."/>
            <person name="Hirai H."/>
        </authorList>
    </citation>
    <scope>NUCLEOTIDE SEQUENCE [LARGE SCALE GENOMIC DNA]</scope>
    <source>
        <strain evidence="2 3">YK-624</strain>
    </source>
</reference>